<protein>
    <submittedName>
        <fullName evidence="1">Uncharacterized protein</fullName>
    </submittedName>
</protein>
<dbReference type="RefSeq" id="WP_084052306.1">
    <property type="nucleotide sequence ID" value="NZ_FWWT01000008.1"/>
</dbReference>
<dbReference type="AlphaFoldDB" id="A0A1W1UR67"/>
<keyword evidence="2" id="KW-1185">Reference proteome</keyword>
<dbReference type="OrthoDB" id="1796159at2"/>
<sequence>MKKRWLIIGGVLLIIVASTLTARMSDEKRSTVNLQEYTLTDLPITLSIPATTTVKEDIIEDKREVVFSSYLNDKKLNYWGHIQVWNVDNLEKFLDSSKSTSVYNFIEYTKERIKINNLEGFLVKWTATFQNDRTITSQEYFLKKEGSKEVLRISFLVNGDKIDQGLHEVIKQVIASVKWAK</sequence>
<dbReference type="STRING" id="656914.SAMN00017405_1065"/>
<dbReference type="Proteomes" id="UP000192731">
    <property type="component" value="Unassembled WGS sequence"/>
</dbReference>
<name>A0A1W1UR67_DESTI</name>
<evidence type="ECO:0000313" key="1">
    <source>
        <dbReference type="EMBL" id="SMB83602.1"/>
    </source>
</evidence>
<reference evidence="1 2" key="1">
    <citation type="submission" date="2017-04" db="EMBL/GenBank/DDBJ databases">
        <authorList>
            <person name="Afonso C.L."/>
            <person name="Miller P.J."/>
            <person name="Scott M.A."/>
            <person name="Spackman E."/>
            <person name="Goraichik I."/>
            <person name="Dimitrov K.M."/>
            <person name="Suarez D.L."/>
            <person name="Swayne D.E."/>
        </authorList>
    </citation>
    <scope>NUCLEOTIDE SEQUENCE [LARGE SCALE GENOMIC DNA]</scope>
    <source>
        <strain evidence="1 2">DSM 11270</strain>
    </source>
</reference>
<accession>A0A1W1UR67</accession>
<proteinExistence type="predicted"/>
<evidence type="ECO:0000313" key="2">
    <source>
        <dbReference type="Proteomes" id="UP000192731"/>
    </source>
</evidence>
<dbReference type="EMBL" id="FWWT01000008">
    <property type="protein sequence ID" value="SMB83602.1"/>
    <property type="molecule type" value="Genomic_DNA"/>
</dbReference>
<organism evidence="1 2">
    <name type="scientific">Desulfonispora thiosulfatigenes DSM 11270</name>
    <dbReference type="NCBI Taxonomy" id="656914"/>
    <lineage>
        <taxon>Bacteria</taxon>
        <taxon>Bacillati</taxon>
        <taxon>Bacillota</taxon>
        <taxon>Clostridia</taxon>
        <taxon>Eubacteriales</taxon>
        <taxon>Peptococcaceae</taxon>
        <taxon>Desulfonispora</taxon>
    </lineage>
</organism>
<gene>
    <name evidence="1" type="ORF">SAMN00017405_1065</name>
</gene>